<proteinExistence type="predicted"/>
<dbReference type="Proteomes" id="UP001231189">
    <property type="component" value="Unassembled WGS sequence"/>
</dbReference>
<dbReference type="EMBL" id="JAUUTY010000007">
    <property type="protein sequence ID" value="KAK1611611.1"/>
    <property type="molecule type" value="Genomic_DNA"/>
</dbReference>
<reference evidence="4" key="1">
    <citation type="submission" date="2023-07" db="EMBL/GenBank/DDBJ databases">
        <title>A chromosome-level genome assembly of Lolium multiflorum.</title>
        <authorList>
            <person name="Chen Y."/>
            <person name="Copetti D."/>
            <person name="Kolliker R."/>
            <person name="Studer B."/>
        </authorList>
    </citation>
    <scope>NUCLEOTIDE SEQUENCE</scope>
    <source>
        <strain evidence="4">02402/16</strain>
        <tissue evidence="4">Leaf</tissue>
    </source>
</reference>
<dbReference type="InterPro" id="IPR055414">
    <property type="entry name" value="LRR_R13L4/SHOC2-like"/>
</dbReference>
<evidence type="ECO:0000313" key="5">
    <source>
        <dbReference type="Proteomes" id="UP001231189"/>
    </source>
</evidence>
<comment type="caution">
    <text evidence="4">The sequence shown here is derived from an EMBL/GenBank/DDBJ whole genome shotgun (WGS) entry which is preliminary data.</text>
</comment>
<protein>
    <recommendedName>
        <fullName evidence="3">Disease resistance R13L4/SHOC-2-like LRR domain-containing protein</fullName>
    </recommendedName>
</protein>
<evidence type="ECO:0000256" key="2">
    <source>
        <dbReference type="SAM" id="Coils"/>
    </source>
</evidence>
<dbReference type="AlphaFoldDB" id="A0AAD8QZE3"/>
<gene>
    <name evidence="4" type="ORF">QYE76_035284</name>
</gene>
<sequence length="563" mass="64008">MRSEARALLEKIERQMAQLKDVVGRIDKTEKEIRYSFDPVERHVDDAIRAADKMEGICSKLREVDAEMASIQAKVHKAYNLAKDCGQEEGDRAPSRRAVAFSHGGSSVINERTEEIWRSPQMQHIRLVVRGLDEQLRGCLICLAAFPEGDAIIKKRVLIHWWIGEGFVASSKEGSRRFKDLVDKGFIIPLGKDHCDKIHRCRLMPWLRESLAGLANRSNFLDAEESTDFTGRSRAFLRSRRTSSPLNFNPAVTTVYNMGRKHVQLDKGCFAGKKNLSSLQLGQWREFAPLEQVTNPDRSHIEVSGTERLAELGQCNNLRYVSFRGISRIETLPDSIGKLRHLVVLDLHACHNLQELGQEVTKLDHLQYLDLSECHLLTGMPKGIGRLTRLEVLKGFVIANFKSKDLCHLNELAKLPQLRKLSVIIGKTAVPAVGEFKKLGEFQSIKALTIAWGVQFSTAGDKSTNTSAIANMEFVLPPHLEKLDLRGFPLPDFQKWAHPKHVKKLYIRGGNLRTLGEDQDWEVEVLRLRFLKDFNYDHDRLQHSFKKLTSDLTLIHECPNFNT</sequence>
<dbReference type="PANTHER" id="PTHR47186:SF54">
    <property type="entry name" value="DISEASE RESISTANCE RPP13-LIKE PROTEIN 4"/>
    <property type="match status" value="1"/>
</dbReference>
<name>A0AAD8QZE3_LOLMU</name>
<dbReference type="InterPro" id="IPR032675">
    <property type="entry name" value="LRR_dom_sf"/>
</dbReference>
<dbReference type="SUPFAM" id="SSF52047">
    <property type="entry name" value="RNI-like"/>
    <property type="match status" value="1"/>
</dbReference>
<dbReference type="Gene3D" id="3.80.10.10">
    <property type="entry name" value="Ribonuclease Inhibitor"/>
    <property type="match status" value="1"/>
</dbReference>
<evidence type="ECO:0000256" key="1">
    <source>
        <dbReference type="ARBA" id="ARBA00022737"/>
    </source>
</evidence>
<feature type="coiled-coil region" evidence="2">
    <location>
        <begin position="2"/>
        <end position="32"/>
    </location>
</feature>
<dbReference type="PANTHER" id="PTHR47186">
    <property type="entry name" value="LEUCINE-RICH REPEAT-CONTAINING PROTEIN 57"/>
    <property type="match status" value="1"/>
</dbReference>
<feature type="domain" description="Disease resistance R13L4/SHOC-2-like LRR" evidence="3">
    <location>
        <begin position="303"/>
        <end position="506"/>
    </location>
</feature>
<dbReference type="Pfam" id="PF23598">
    <property type="entry name" value="LRR_14"/>
    <property type="match status" value="1"/>
</dbReference>
<organism evidence="4 5">
    <name type="scientific">Lolium multiflorum</name>
    <name type="common">Italian ryegrass</name>
    <name type="synonym">Lolium perenne subsp. multiflorum</name>
    <dbReference type="NCBI Taxonomy" id="4521"/>
    <lineage>
        <taxon>Eukaryota</taxon>
        <taxon>Viridiplantae</taxon>
        <taxon>Streptophyta</taxon>
        <taxon>Embryophyta</taxon>
        <taxon>Tracheophyta</taxon>
        <taxon>Spermatophyta</taxon>
        <taxon>Magnoliopsida</taxon>
        <taxon>Liliopsida</taxon>
        <taxon>Poales</taxon>
        <taxon>Poaceae</taxon>
        <taxon>BOP clade</taxon>
        <taxon>Pooideae</taxon>
        <taxon>Poodae</taxon>
        <taxon>Poeae</taxon>
        <taxon>Poeae Chloroplast Group 2 (Poeae type)</taxon>
        <taxon>Loliodinae</taxon>
        <taxon>Loliinae</taxon>
        <taxon>Lolium</taxon>
    </lineage>
</organism>
<keyword evidence="2" id="KW-0175">Coiled coil</keyword>
<accession>A0AAD8QZE3</accession>
<keyword evidence="1" id="KW-0677">Repeat</keyword>
<evidence type="ECO:0000259" key="3">
    <source>
        <dbReference type="Pfam" id="PF23598"/>
    </source>
</evidence>
<evidence type="ECO:0000313" key="4">
    <source>
        <dbReference type="EMBL" id="KAK1611611.1"/>
    </source>
</evidence>
<keyword evidence="5" id="KW-1185">Reference proteome</keyword>